<proteinExistence type="inferred from homology"/>
<dbReference type="AlphaFoldDB" id="A0A6G1X9K8"/>
<comment type="caution">
    <text evidence="5">The sequence shown here is derived from an EMBL/GenBank/DDBJ whole genome shotgun (WGS) entry which is preliminary data.</text>
</comment>
<dbReference type="InterPro" id="IPR058660">
    <property type="entry name" value="WHD_DnaB"/>
</dbReference>
<name>A0A6G1X9K8_9BACI</name>
<evidence type="ECO:0000259" key="3">
    <source>
        <dbReference type="Pfam" id="PF07261"/>
    </source>
</evidence>
<feature type="compositionally biased region" description="Basic and acidic residues" evidence="2">
    <location>
        <begin position="273"/>
        <end position="293"/>
    </location>
</feature>
<keyword evidence="5" id="KW-0378">Hydrolase</keyword>
<keyword evidence="5" id="KW-0547">Nucleotide-binding</keyword>
<organism evidence="5 6">
    <name type="scientific">Salinibacillus xinjiangensis</name>
    <dbReference type="NCBI Taxonomy" id="1229268"/>
    <lineage>
        <taxon>Bacteria</taxon>
        <taxon>Bacillati</taxon>
        <taxon>Bacillota</taxon>
        <taxon>Bacilli</taxon>
        <taxon>Bacillales</taxon>
        <taxon>Bacillaceae</taxon>
        <taxon>Salinibacillus</taxon>
    </lineage>
</organism>
<evidence type="ECO:0000313" key="6">
    <source>
        <dbReference type="Proteomes" id="UP000480185"/>
    </source>
</evidence>
<comment type="similarity">
    <text evidence="1">Belongs to the DnaB/DnaD family.</text>
</comment>
<evidence type="ECO:0000259" key="4">
    <source>
        <dbReference type="Pfam" id="PF25888"/>
    </source>
</evidence>
<reference evidence="5 6" key="1">
    <citation type="submission" date="2019-11" db="EMBL/GenBank/DDBJ databases">
        <authorList>
            <person name="Li J."/>
        </authorList>
    </citation>
    <scope>NUCLEOTIDE SEQUENCE [LARGE SCALE GENOMIC DNA]</scope>
    <source>
        <strain evidence="5 6">J4</strain>
    </source>
</reference>
<feature type="region of interest" description="Disordered" evidence="2">
    <location>
        <begin position="390"/>
        <end position="448"/>
    </location>
</feature>
<keyword evidence="5" id="KW-0067">ATP-binding</keyword>
<dbReference type="Proteomes" id="UP000480185">
    <property type="component" value="Unassembled WGS sequence"/>
</dbReference>
<dbReference type="Pfam" id="PF07261">
    <property type="entry name" value="DnaB_2"/>
    <property type="match status" value="1"/>
</dbReference>
<dbReference type="GO" id="GO:0004386">
    <property type="term" value="F:helicase activity"/>
    <property type="evidence" value="ECO:0007669"/>
    <property type="project" value="UniProtKB-KW"/>
</dbReference>
<gene>
    <name evidence="5" type="ORF">GH754_15365</name>
</gene>
<feature type="region of interest" description="Disordered" evidence="2">
    <location>
        <begin position="266"/>
        <end position="293"/>
    </location>
</feature>
<evidence type="ECO:0000313" key="5">
    <source>
        <dbReference type="EMBL" id="MRG87664.1"/>
    </source>
</evidence>
<dbReference type="Gene3D" id="1.10.10.630">
    <property type="entry name" value="DnaD domain-like"/>
    <property type="match status" value="1"/>
</dbReference>
<feature type="compositionally biased region" description="Basic and acidic residues" evidence="2">
    <location>
        <begin position="398"/>
        <end position="417"/>
    </location>
</feature>
<feature type="domain" description="DnaB/C C-terminal" evidence="3">
    <location>
        <begin position="316"/>
        <end position="378"/>
    </location>
</feature>
<keyword evidence="6" id="KW-1185">Reference proteome</keyword>
<evidence type="ECO:0000256" key="2">
    <source>
        <dbReference type="SAM" id="MobiDB-lite"/>
    </source>
</evidence>
<dbReference type="Pfam" id="PF25888">
    <property type="entry name" value="WHD_DnaB"/>
    <property type="match status" value="1"/>
</dbReference>
<sequence>MIERMKNLLPNDQYIIRIDKSPHEDYVMALTHLYQPLIGMRAITIYLTLLNEAKILQDVTTHHHLMNITNIDLDQFYDARSKLEGIGLLRTYVEDTDIRIFHYKLLPPFSTQQFFEDSMLTILLEHHLGEKQYHNLKNTFVHPSIPAHATDKTKSFDEVFSTILPSYSKEKEPTQTTNMEAFEEEEEGKLVDFEFLKQSLSRNQLNVKKIFTNDNKKLIHNLVKIYHVDDIYLEKAILWSINDKMELLKDELHEACKDYYAKNFQPSAPKLRPKQERPQEDTSEKSPKTKEDKLIHHFERITHREILEDFSQTGHASEQEVKMLTNVMFRHGLPQSVMNVLVHYVMQKSDMKLTRNYVDKIATHWSRKNVKTVKQAMDLAKSESKLYQTWGTRKGAPKKKEVLPDWFKKEQKPKQEQKPVNSNNQDYLKEKQELEQALKNMTTKSFNR</sequence>
<feature type="compositionally biased region" description="Polar residues" evidence="2">
    <location>
        <begin position="439"/>
        <end position="448"/>
    </location>
</feature>
<dbReference type="RefSeq" id="WP_153729556.1">
    <property type="nucleotide sequence ID" value="NZ_WJNH01000011.1"/>
</dbReference>
<dbReference type="OrthoDB" id="2082007at2"/>
<dbReference type="InterPro" id="IPR006343">
    <property type="entry name" value="DnaB/C_C"/>
</dbReference>
<feature type="compositionally biased region" description="Basic and acidic residues" evidence="2">
    <location>
        <begin position="427"/>
        <end position="436"/>
    </location>
</feature>
<accession>A0A6G1X9K8</accession>
<evidence type="ECO:0000256" key="1">
    <source>
        <dbReference type="ARBA" id="ARBA00093462"/>
    </source>
</evidence>
<dbReference type="InterPro" id="IPR034829">
    <property type="entry name" value="DnaD-like_sf"/>
</dbReference>
<dbReference type="EMBL" id="WJNH01000011">
    <property type="protein sequence ID" value="MRG87664.1"/>
    <property type="molecule type" value="Genomic_DNA"/>
</dbReference>
<feature type="domain" description="Replicative helicase loading/DNA remodeling protein DnaB N-terminal winged helix" evidence="4">
    <location>
        <begin position="10"/>
        <end position="226"/>
    </location>
</feature>
<protein>
    <submittedName>
        <fullName evidence="5">Helicase DnaB</fullName>
    </submittedName>
</protein>
<keyword evidence="5" id="KW-0347">Helicase</keyword>